<keyword evidence="4" id="KW-1185">Reference proteome</keyword>
<dbReference type="PANTHER" id="PTHR11092">
    <property type="entry name" value="SUGAR NUCLEOTIDE EPIMERASE RELATED"/>
    <property type="match status" value="1"/>
</dbReference>
<proteinExistence type="predicted"/>
<dbReference type="InterPro" id="IPR013549">
    <property type="entry name" value="DUF1731"/>
</dbReference>
<dbReference type="RefSeq" id="WP_151692749.1">
    <property type="nucleotide sequence ID" value="NZ_BMGX01000002.1"/>
</dbReference>
<sequence length="315" mass="35782">MKWIIAGGSGYIGKAVSTYLSHLGFQVVILSRSNSEDYENVSYHKWSGADHQEIISVLEGADVVLNLAGESVDARYTPSVKERLYDSRLIPTQTLGKAMTHCVQPPRTWLQMSTATIYADSMGEPWDEYGDLGSGFSVDLAAKWERTFVDHLPAETRGVLLRTSIVLGRDGGAYPQFRTLARFGIRGFGSRNVKFSWIHEYDLKRVLVYLAKTEDCKGVYNLAAEPCTIREFLSNSASRQASYPLVNLPEWMIEIGAFFLRTESELLLKSRNVRSSRLADEKFEFRYPVYEAALKELEERPDKSGEMRTKYDWQL</sequence>
<dbReference type="EMBL" id="WBVQ01000001">
    <property type="protein sequence ID" value="KAB2818061.1"/>
    <property type="molecule type" value="Genomic_DNA"/>
</dbReference>
<protein>
    <submittedName>
        <fullName evidence="3">DUF1731 domain-containing protein</fullName>
    </submittedName>
</protein>
<dbReference type="InterPro" id="IPR001509">
    <property type="entry name" value="Epimerase_deHydtase"/>
</dbReference>
<dbReference type="SUPFAM" id="SSF51735">
    <property type="entry name" value="NAD(P)-binding Rossmann-fold domains"/>
    <property type="match status" value="1"/>
</dbReference>
<dbReference type="PANTHER" id="PTHR11092:SF0">
    <property type="entry name" value="EPIMERASE FAMILY PROTEIN SDR39U1"/>
    <property type="match status" value="1"/>
</dbReference>
<feature type="domain" description="NAD-dependent epimerase/dehydratase" evidence="1">
    <location>
        <begin position="4"/>
        <end position="222"/>
    </location>
</feature>
<organism evidence="3 4">
    <name type="scientific">Phaeocystidibacter marisrubri</name>
    <dbReference type="NCBI Taxonomy" id="1577780"/>
    <lineage>
        <taxon>Bacteria</taxon>
        <taxon>Pseudomonadati</taxon>
        <taxon>Bacteroidota</taxon>
        <taxon>Flavobacteriia</taxon>
        <taxon>Flavobacteriales</taxon>
        <taxon>Phaeocystidibacteraceae</taxon>
        <taxon>Phaeocystidibacter</taxon>
    </lineage>
</organism>
<comment type="caution">
    <text evidence="3">The sequence shown here is derived from an EMBL/GenBank/DDBJ whole genome shotgun (WGS) entry which is preliminary data.</text>
</comment>
<dbReference type="Pfam" id="PF01370">
    <property type="entry name" value="Epimerase"/>
    <property type="match status" value="1"/>
</dbReference>
<gene>
    <name evidence="3" type="ORF">F8C82_06570</name>
</gene>
<dbReference type="Pfam" id="PF08338">
    <property type="entry name" value="DUF1731"/>
    <property type="match status" value="1"/>
</dbReference>
<reference evidence="3 4" key="1">
    <citation type="submission" date="2019-10" db="EMBL/GenBank/DDBJ databases">
        <title>Genome sequence of Phaeocystidibacter marisrubri JCM30614 (type strain).</title>
        <authorList>
            <person name="Bowman J.P."/>
        </authorList>
    </citation>
    <scope>NUCLEOTIDE SEQUENCE [LARGE SCALE GENOMIC DNA]</scope>
    <source>
        <strain evidence="3 4">JCM 30614</strain>
    </source>
</reference>
<name>A0A6L3ZJK0_9FLAO</name>
<feature type="domain" description="DUF1731" evidence="2">
    <location>
        <begin position="249"/>
        <end position="297"/>
    </location>
</feature>
<dbReference type="Proteomes" id="UP000484164">
    <property type="component" value="Unassembled WGS sequence"/>
</dbReference>
<dbReference type="OrthoDB" id="9801773at2"/>
<evidence type="ECO:0000259" key="2">
    <source>
        <dbReference type="Pfam" id="PF08338"/>
    </source>
</evidence>
<dbReference type="AlphaFoldDB" id="A0A6L3ZJK0"/>
<evidence type="ECO:0000259" key="1">
    <source>
        <dbReference type="Pfam" id="PF01370"/>
    </source>
</evidence>
<dbReference type="Gene3D" id="3.40.50.720">
    <property type="entry name" value="NAD(P)-binding Rossmann-like Domain"/>
    <property type="match status" value="1"/>
</dbReference>
<accession>A0A6L3ZJK0</accession>
<evidence type="ECO:0000313" key="4">
    <source>
        <dbReference type="Proteomes" id="UP000484164"/>
    </source>
</evidence>
<dbReference type="InterPro" id="IPR036291">
    <property type="entry name" value="NAD(P)-bd_dom_sf"/>
</dbReference>
<evidence type="ECO:0000313" key="3">
    <source>
        <dbReference type="EMBL" id="KAB2818061.1"/>
    </source>
</evidence>